<keyword evidence="2" id="KW-1185">Reference proteome</keyword>
<dbReference type="EMBL" id="QCYY01000716">
    <property type="protein sequence ID" value="ROT83221.1"/>
    <property type="molecule type" value="Genomic_DNA"/>
</dbReference>
<dbReference type="OrthoDB" id="10012075at2759"/>
<proteinExistence type="predicted"/>
<accession>A0A423U3D6</accession>
<evidence type="ECO:0000313" key="2">
    <source>
        <dbReference type="Proteomes" id="UP000283509"/>
    </source>
</evidence>
<dbReference type="AlphaFoldDB" id="A0A423U3D6"/>
<name>A0A423U3D6_PENVA</name>
<gene>
    <name evidence="1" type="ORF">C7M84_023604</name>
</gene>
<evidence type="ECO:0000313" key="1">
    <source>
        <dbReference type="EMBL" id="ROT83221.1"/>
    </source>
</evidence>
<comment type="caution">
    <text evidence="1">The sequence shown here is derived from an EMBL/GenBank/DDBJ whole genome shotgun (WGS) entry which is preliminary data.</text>
</comment>
<evidence type="ECO:0008006" key="3">
    <source>
        <dbReference type="Google" id="ProtNLM"/>
    </source>
</evidence>
<reference evidence="1 2" key="1">
    <citation type="submission" date="2018-04" db="EMBL/GenBank/DDBJ databases">
        <authorList>
            <person name="Zhang X."/>
            <person name="Yuan J."/>
            <person name="Li F."/>
            <person name="Xiang J."/>
        </authorList>
    </citation>
    <scope>NUCLEOTIDE SEQUENCE [LARGE SCALE GENOMIC DNA]</scope>
    <source>
        <tissue evidence="1">Muscle</tissue>
    </source>
</reference>
<sequence length="135" mass="14006">MANTVKGDAASGYIRSRLYVREASPADSGVYSCWYGNYTSDTVTVHVIAGENSAAMQHDALPDATPSRGSSLSRPAGLAIYLHLCLLMALYSLASGSSVGARLLGQNGDAPRIPTGDPTSLPACETLLCSGGLQR</sequence>
<dbReference type="SUPFAM" id="SSF48726">
    <property type="entry name" value="Immunoglobulin"/>
    <property type="match status" value="1"/>
</dbReference>
<organism evidence="1 2">
    <name type="scientific">Penaeus vannamei</name>
    <name type="common">Whiteleg shrimp</name>
    <name type="synonym">Litopenaeus vannamei</name>
    <dbReference type="NCBI Taxonomy" id="6689"/>
    <lineage>
        <taxon>Eukaryota</taxon>
        <taxon>Metazoa</taxon>
        <taxon>Ecdysozoa</taxon>
        <taxon>Arthropoda</taxon>
        <taxon>Crustacea</taxon>
        <taxon>Multicrustacea</taxon>
        <taxon>Malacostraca</taxon>
        <taxon>Eumalacostraca</taxon>
        <taxon>Eucarida</taxon>
        <taxon>Decapoda</taxon>
        <taxon>Dendrobranchiata</taxon>
        <taxon>Penaeoidea</taxon>
        <taxon>Penaeidae</taxon>
        <taxon>Penaeus</taxon>
    </lineage>
</organism>
<dbReference type="Proteomes" id="UP000283509">
    <property type="component" value="Unassembled WGS sequence"/>
</dbReference>
<reference evidence="1 2" key="2">
    <citation type="submission" date="2019-01" db="EMBL/GenBank/DDBJ databases">
        <title>The decoding of complex shrimp genome reveals the adaptation for benthos swimmer, frequently molting mechanism and breeding impact on genome.</title>
        <authorList>
            <person name="Sun Y."/>
            <person name="Gao Y."/>
            <person name="Yu Y."/>
        </authorList>
    </citation>
    <scope>NUCLEOTIDE SEQUENCE [LARGE SCALE GENOMIC DNA]</scope>
    <source>
        <tissue evidence="1">Muscle</tissue>
    </source>
</reference>
<dbReference type="InterPro" id="IPR036179">
    <property type="entry name" value="Ig-like_dom_sf"/>
</dbReference>
<protein>
    <recommendedName>
        <fullName evidence="3">Ig-like domain-containing protein</fullName>
    </recommendedName>
</protein>